<protein>
    <submittedName>
        <fullName evidence="1">Uncharacterized protein</fullName>
    </submittedName>
</protein>
<dbReference type="EMBL" id="JAIWYP010000011">
    <property type="protein sequence ID" value="KAH3733259.1"/>
    <property type="molecule type" value="Genomic_DNA"/>
</dbReference>
<accession>A0A9D4CV92</accession>
<dbReference type="Proteomes" id="UP000828390">
    <property type="component" value="Unassembled WGS sequence"/>
</dbReference>
<proteinExistence type="predicted"/>
<organism evidence="1 2">
    <name type="scientific">Dreissena polymorpha</name>
    <name type="common">Zebra mussel</name>
    <name type="synonym">Mytilus polymorpha</name>
    <dbReference type="NCBI Taxonomy" id="45954"/>
    <lineage>
        <taxon>Eukaryota</taxon>
        <taxon>Metazoa</taxon>
        <taxon>Spiralia</taxon>
        <taxon>Lophotrochozoa</taxon>
        <taxon>Mollusca</taxon>
        <taxon>Bivalvia</taxon>
        <taxon>Autobranchia</taxon>
        <taxon>Heteroconchia</taxon>
        <taxon>Euheterodonta</taxon>
        <taxon>Imparidentia</taxon>
        <taxon>Neoheterodontei</taxon>
        <taxon>Myida</taxon>
        <taxon>Dreissenoidea</taxon>
        <taxon>Dreissenidae</taxon>
        <taxon>Dreissena</taxon>
    </lineage>
</organism>
<reference evidence="1" key="1">
    <citation type="journal article" date="2019" name="bioRxiv">
        <title>The Genome of the Zebra Mussel, Dreissena polymorpha: A Resource for Invasive Species Research.</title>
        <authorList>
            <person name="McCartney M.A."/>
            <person name="Auch B."/>
            <person name="Kono T."/>
            <person name="Mallez S."/>
            <person name="Zhang Y."/>
            <person name="Obille A."/>
            <person name="Becker A."/>
            <person name="Abrahante J.E."/>
            <person name="Garbe J."/>
            <person name="Badalamenti J.P."/>
            <person name="Herman A."/>
            <person name="Mangelson H."/>
            <person name="Liachko I."/>
            <person name="Sullivan S."/>
            <person name="Sone E.D."/>
            <person name="Koren S."/>
            <person name="Silverstein K.A.T."/>
            <person name="Beckman K.B."/>
            <person name="Gohl D.M."/>
        </authorList>
    </citation>
    <scope>NUCLEOTIDE SEQUENCE</scope>
    <source>
        <strain evidence="1">Duluth1</strain>
        <tissue evidence="1">Whole animal</tissue>
    </source>
</reference>
<dbReference type="AlphaFoldDB" id="A0A9D4CV92"/>
<evidence type="ECO:0000313" key="2">
    <source>
        <dbReference type="Proteomes" id="UP000828390"/>
    </source>
</evidence>
<sequence length="144" mass="16035">MKRRKKVWVADNITIPGGAEAVIDVSVEKQEGDDKREMDYVVESTKSLEDTNQMLMAATLVYLNTKPTCRVHVLNPFMQDAILLQSTLMGKSEEVENIAMVVIDAESENVKRVSVRRMNVSVGTAVNEAYEEAEGDGITDQQLD</sequence>
<name>A0A9D4CV92_DREPO</name>
<gene>
    <name evidence="1" type="ORF">DPMN_039684</name>
</gene>
<comment type="caution">
    <text evidence="1">The sequence shown here is derived from an EMBL/GenBank/DDBJ whole genome shotgun (WGS) entry which is preliminary data.</text>
</comment>
<evidence type="ECO:0000313" key="1">
    <source>
        <dbReference type="EMBL" id="KAH3733259.1"/>
    </source>
</evidence>
<keyword evidence="2" id="KW-1185">Reference proteome</keyword>
<reference evidence="1" key="2">
    <citation type="submission" date="2020-11" db="EMBL/GenBank/DDBJ databases">
        <authorList>
            <person name="McCartney M.A."/>
            <person name="Auch B."/>
            <person name="Kono T."/>
            <person name="Mallez S."/>
            <person name="Becker A."/>
            <person name="Gohl D.M."/>
            <person name="Silverstein K.A.T."/>
            <person name="Koren S."/>
            <person name="Bechman K.B."/>
            <person name="Herman A."/>
            <person name="Abrahante J.E."/>
            <person name="Garbe J."/>
        </authorList>
    </citation>
    <scope>NUCLEOTIDE SEQUENCE</scope>
    <source>
        <strain evidence="1">Duluth1</strain>
        <tissue evidence="1">Whole animal</tissue>
    </source>
</reference>